<dbReference type="Proteomes" id="UP000520767">
    <property type="component" value="Unassembled WGS sequence"/>
</dbReference>
<proteinExistence type="predicted"/>
<dbReference type="RefSeq" id="WP_221463590.1">
    <property type="nucleotide sequence ID" value="NZ_JACHJQ010000002.1"/>
</dbReference>
<dbReference type="SUPFAM" id="SSF82607">
    <property type="entry name" value="YbaB-like"/>
    <property type="match status" value="1"/>
</dbReference>
<dbReference type="InterPro" id="IPR004401">
    <property type="entry name" value="YbaB/EbfC"/>
</dbReference>
<dbReference type="GO" id="GO:0003677">
    <property type="term" value="F:DNA binding"/>
    <property type="evidence" value="ECO:0007669"/>
    <property type="project" value="UniProtKB-KW"/>
</dbReference>
<dbReference type="AlphaFoldDB" id="A0A7W7VD27"/>
<protein>
    <submittedName>
        <fullName evidence="1">DNA-binding protein YbaB</fullName>
    </submittedName>
</protein>
<dbReference type="Pfam" id="PF02575">
    <property type="entry name" value="YbaB_DNA_bd"/>
    <property type="match status" value="1"/>
</dbReference>
<evidence type="ECO:0000313" key="1">
    <source>
        <dbReference type="EMBL" id="MBB4905788.1"/>
    </source>
</evidence>
<accession>A0A7W7VD27</accession>
<reference evidence="1 2" key="1">
    <citation type="submission" date="2020-08" db="EMBL/GenBank/DDBJ databases">
        <title>Genomic Encyclopedia of Type Strains, Phase III (KMG-III): the genomes of soil and plant-associated and newly described type strains.</title>
        <authorList>
            <person name="Whitman W."/>
        </authorList>
    </citation>
    <scope>NUCLEOTIDE SEQUENCE [LARGE SCALE GENOMIC DNA]</scope>
    <source>
        <strain evidence="1 2">CECT 8960</strain>
    </source>
</reference>
<dbReference type="InterPro" id="IPR036894">
    <property type="entry name" value="YbaB-like_sf"/>
</dbReference>
<gene>
    <name evidence="1" type="ORF">FHR82_002005</name>
</gene>
<name>A0A7W7VD27_9PSEU</name>
<keyword evidence="2" id="KW-1185">Reference proteome</keyword>
<evidence type="ECO:0000313" key="2">
    <source>
        <dbReference type="Proteomes" id="UP000520767"/>
    </source>
</evidence>
<comment type="caution">
    <text evidence="1">The sequence shown here is derived from an EMBL/GenBank/DDBJ whole genome shotgun (WGS) entry which is preliminary data.</text>
</comment>
<dbReference type="EMBL" id="JACHJQ010000002">
    <property type="protein sequence ID" value="MBB4905788.1"/>
    <property type="molecule type" value="Genomic_DNA"/>
</dbReference>
<organism evidence="1 2">
    <name type="scientific">Actinophytocola algeriensis</name>
    <dbReference type="NCBI Taxonomy" id="1768010"/>
    <lineage>
        <taxon>Bacteria</taxon>
        <taxon>Bacillati</taxon>
        <taxon>Actinomycetota</taxon>
        <taxon>Actinomycetes</taxon>
        <taxon>Pseudonocardiales</taxon>
        <taxon>Pseudonocardiaceae</taxon>
    </lineage>
</organism>
<keyword evidence="1" id="KW-0238">DNA-binding</keyword>
<dbReference type="Gene3D" id="3.30.1310.10">
    <property type="entry name" value="Nucleoid-associated protein YbaB-like domain"/>
    <property type="match status" value="1"/>
</dbReference>
<sequence>MFSSFGNEMTEAMRELRDKQGEIASALGKMHEATATATSKDRMLQATVDGQGRLTELAFNGKRWREMAPKELGAKIVEVVADAQRQAAVTTGELMAGLVPAGVDLEQLRSVGPDLESMIDTAIADVGKWSR</sequence>